<dbReference type="EMBL" id="CP068047">
    <property type="protein sequence ID" value="QQR37584.1"/>
    <property type="molecule type" value="Genomic_DNA"/>
</dbReference>
<dbReference type="Proteomes" id="UP000595460">
    <property type="component" value="Chromosome"/>
</dbReference>
<name>A0ABX7C2X7_9HYPH</name>
<evidence type="ECO:0000256" key="1">
    <source>
        <dbReference type="SAM" id="SignalP"/>
    </source>
</evidence>
<protein>
    <submittedName>
        <fullName evidence="2">Uncharacterized protein</fullName>
    </submittedName>
</protein>
<keyword evidence="1" id="KW-0732">Signal</keyword>
<reference evidence="2 3" key="1">
    <citation type="submission" date="2021-01" db="EMBL/GenBank/DDBJ databases">
        <title>Genome seq and assembly of Devosia sp. G19.</title>
        <authorList>
            <person name="Chhetri G."/>
        </authorList>
    </citation>
    <scope>NUCLEOTIDE SEQUENCE [LARGE SCALE GENOMIC DNA]</scope>
    <source>
        <strain evidence="2 3">G19</strain>
    </source>
</reference>
<sequence>MNPMRSVSAAVLLAAIVAVPGTAAFAATMPADTAKLTVGAKTDLVPVGNLVDMIGSWTAGDLAFLDKATSIKTYDTKALYPAAEQAKIASAETAKASQLGKFREAIRSDAALNGWFAANHIDVNRVIAVADPHGNPEIFLY</sequence>
<feature type="signal peptide" evidence="1">
    <location>
        <begin position="1"/>
        <end position="26"/>
    </location>
</feature>
<evidence type="ECO:0000313" key="2">
    <source>
        <dbReference type="EMBL" id="QQR37584.1"/>
    </source>
</evidence>
<proteinExistence type="predicted"/>
<evidence type="ECO:0000313" key="3">
    <source>
        <dbReference type="Proteomes" id="UP000595460"/>
    </source>
</evidence>
<accession>A0ABX7C2X7</accession>
<keyword evidence="3" id="KW-1185">Reference proteome</keyword>
<feature type="chain" id="PRO_5046326822" evidence="1">
    <location>
        <begin position="27"/>
        <end position="141"/>
    </location>
</feature>
<dbReference type="RefSeq" id="WP_201662100.1">
    <property type="nucleotide sequence ID" value="NZ_CP068047.1"/>
</dbReference>
<organism evidence="2 3">
    <name type="scientific">Devosia oryziradicis</name>
    <dbReference type="NCBI Taxonomy" id="2801335"/>
    <lineage>
        <taxon>Bacteria</taxon>
        <taxon>Pseudomonadati</taxon>
        <taxon>Pseudomonadota</taxon>
        <taxon>Alphaproteobacteria</taxon>
        <taxon>Hyphomicrobiales</taxon>
        <taxon>Devosiaceae</taxon>
        <taxon>Devosia</taxon>
    </lineage>
</organism>
<gene>
    <name evidence="2" type="ORF">JI749_08255</name>
</gene>